<dbReference type="PANTHER" id="PTHR24107">
    <property type="entry name" value="YNEIN REGULATORY COMPLEX SUBUNIT 5"/>
    <property type="match status" value="1"/>
</dbReference>
<dbReference type="Gene3D" id="3.80.10.10">
    <property type="entry name" value="Ribonuclease Inhibitor"/>
    <property type="match status" value="2"/>
</dbReference>
<dbReference type="KEGG" id="tet:TTHERM_000299969"/>
<evidence type="ECO:0000313" key="4">
    <source>
        <dbReference type="EMBL" id="EWS71856.1"/>
    </source>
</evidence>
<evidence type="ECO:0008006" key="6">
    <source>
        <dbReference type="Google" id="ProtNLM"/>
    </source>
</evidence>
<evidence type="ECO:0000256" key="1">
    <source>
        <dbReference type="ARBA" id="ARBA00004245"/>
    </source>
</evidence>
<keyword evidence="5" id="KW-1185">Reference proteome</keyword>
<accession>W7XDG2</accession>
<evidence type="ECO:0000256" key="3">
    <source>
        <dbReference type="ARBA" id="ARBA00023212"/>
    </source>
</evidence>
<dbReference type="GeneID" id="24438279"/>
<organism evidence="4 5">
    <name type="scientific">Tetrahymena thermophila (strain SB210)</name>
    <dbReference type="NCBI Taxonomy" id="312017"/>
    <lineage>
        <taxon>Eukaryota</taxon>
        <taxon>Sar</taxon>
        <taxon>Alveolata</taxon>
        <taxon>Ciliophora</taxon>
        <taxon>Intramacronucleata</taxon>
        <taxon>Oligohymenophorea</taxon>
        <taxon>Hymenostomatida</taxon>
        <taxon>Tetrahymenina</taxon>
        <taxon>Tetrahymenidae</taxon>
        <taxon>Tetrahymena</taxon>
    </lineage>
</organism>
<protein>
    <recommendedName>
        <fullName evidence="6">Kinase domain protein</fullName>
    </recommendedName>
</protein>
<dbReference type="RefSeq" id="XP_012655600.1">
    <property type="nucleotide sequence ID" value="XM_012800146.1"/>
</dbReference>
<name>W7XDG2_TETTS</name>
<dbReference type="InParanoid" id="W7XDG2"/>
<evidence type="ECO:0000256" key="2">
    <source>
        <dbReference type="ARBA" id="ARBA00022490"/>
    </source>
</evidence>
<dbReference type="SUPFAM" id="SSF52047">
    <property type="entry name" value="RNI-like"/>
    <property type="match status" value="1"/>
</dbReference>
<keyword evidence="2" id="KW-0963">Cytoplasm</keyword>
<dbReference type="EMBL" id="GG662449">
    <property type="protein sequence ID" value="EWS71856.1"/>
    <property type="molecule type" value="Genomic_DNA"/>
</dbReference>
<proteinExistence type="predicted"/>
<dbReference type="PANTHER" id="PTHR24107:SF2">
    <property type="entry name" value="NLR FAMILY CARD DOMAIN CONTAINING 3"/>
    <property type="match status" value="1"/>
</dbReference>
<dbReference type="AlphaFoldDB" id="W7XDG2"/>
<sequence length="447" mass="51530">MNYNYNPQEKILQISLEKCSQKELQQQLKNIKKNFSRAQLVKQNTNQYINMEYFESNILNIFVKQQNVNVISTLSIFISKNTHITFQQLRQLLNACCENSYDLINLSLKIEDNQIGSKGAYLIAYQILKLKNLQNLKLEIQSNNIKSKGAQALAYSISQLKNLKTLSLKIDKENNISAPTKAQQNSISSFLNLHILNCWDNEEYQYFEKLIDQEIDGIHAIVNMLENHQYLQELDLNIDNDQVQQQNIQTDKNFIQVLWNLSNLKKLNLVIGQYFCFNNMLAYPINFKKLSNLTNLSISIQNNCQICQQGIFLLKNTILNFPNLTHLSFEIGIKCNIKSEGICTLFEAIGELNSLTYLKLQIKWGNFISVQGAKAISDAIFKLQKLKQLIILIDESSNDINFEGSYFLGSSILQLNNLRSVQAKFFQSQVLKKTLAKQQVRLVTQQL</sequence>
<dbReference type="GO" id="GO:0005856">
    <property type="term" value="C:cytoskeleton"/>
    <property type="evidence" value="ECO:0007669"/>
    <property type="project" value="UniProtKB-SubCell"/>
</dbReference>
<dbReference type="InterPro" id="IPR032675">
    <property type="entry name" value="LRR_dom_sf"/>
</dbReference>
<gene>
    <name evidence="4" type="ORF">TTHERM_000299969</name>
</gene>
<keyword evidence="3" id="KW-0206">Cytoskeleton</keyword>
<dbReference type="InterPro" id="IPR052410">
    <property type="entry name" value="DRC5"/>
</dbReference>
<comment type="subcellular location">
    <subcellularLocation>
        <location evidence="1">Cytoplasm</location>
        <location evidence="1">Cytoskeleton</location>
    </subcellularLocation>
</comment>
<reference evidence="5" key="1">
    <citation type="journal article" date="2006" name="PLoS Biol.">
        <title>Macronuclear genome sequence of the ciliate Tetrahymena thermophila, a model eukaryote.</title>
        <authorList>
            <person name="Eisen J.A."/>
            <person name="Coyne R.S."/>
            <person name="Wu M."/>
            <person name="Wu D."/>
            <person name="Thiagarajan M."/>
            <person name="Wortman J.R."/>
            <person name="Badger J.H."/>
            <person name="Ren Q."/>
            <person name="Amedeo P."/>
            <person name="Jones K.M."/>
            <person name="Tallon L.J."/>
            <person name="Delcher A.L."/>
            <person name="Salzberg S.L."/>
            <person name="Silva J.C."/>
            <person name="Haas B.J."/>
            <person name="Majoros W.H."/>
            <person name="Farzad M."/>
            <person name="Carlton J.M."/>
            <person name="Smith R.K. Jr."/>
            <person name="Garg J."/>
            <person name="Pearlman R.E."/>
            <person name="Karrer K.M."/>
            <person name="Sun L."/>
            <person name="Manning G."/>
            <person name="Elde N.C."/>
            <person name="Turkewitz A.P."/>
            <person name="Asai D.J."/>
            <person name="Wilkes D.E."/>
            <person name="Wang Y."/>
            <person name="Cai H."/>
            <person name="Collins K."/>
            <person name="Stewart B.A."/>
            <person name="Lee S.R."/>
            <person name="Wilamowska K."/>
            <person name="Weinberg Z."/>
            <person name="Ruzzo W.L."/>
            <person name="Wloga D."/>
            <person name="Gaertig J."/>
            <person name="Frankel J."/>
            <person name="Tsao C.-C."/>
            <person name="Gorovsky M.A."/>
            <person name="Keeling P.J."/>
            <person name="Waller R.F."/>
            <person name="Patron N.J."/>
            <person name="Cherry J.M."/>
            <person name="Stover N.A."/>
            <person name="Krieger C.J."/>
            <person name="del Toro C."/>
            <person name="Ryder H.F."/>
            <person name="Williamson S.C."/>
            <person name="Barbeau R.A."/>
            <person name="Hamilton E.P."/>
            <person name="Orias E."/>
        </authorList>
    </citation>
    <scope>NUCLEOTIDE SEQUENCE [LARGE SCALE GENOMIC DNA]</scope>
    <source>
        <strain evidence="5">SB210</strain>
    </source>
</reference>
<evidence type="ECO:0000313" key="5">
    <source>
        <dbReference type="Proteomes" id="UP000009168"/>
    </source>
</evidence>
<dbReference type="Proteomes" id="UP000009168">
    <property type="component" value="Unassembled WGS sequence"/>
</dbReference>